<keyword evidence="1" id="KW-0472">Membrane</keyword>
<protein>
    <submittedName>
        <fullName evidence="2">Uncharacterized protein</fullName>
    </submittedName>
</protein>
<gene>
    <name evidence="2" type="ORF">G2W53_039977</name>
</gene>
<sequence>MWLALVFSLMSFTVMILLASLSTGPLMVIFFIWLMFCGGLVVKRTDVGKRVIGFSVGCLVYLLCLASGGGTARLSSMFEWSFLLPAPLLCALVFEGTPVGILSPVLLLGEVPEIGEGVPPHAYVIQFESYPLGASPSGRRAPPYLLPYVPLPGLFLPEGVSGWLVWDISSAANSLLIQVVNTRSRFTFPPAQLVQGLGYVGVFSGRLGVSGDIWVYTRPCVVVRHVELTFALDQFFVEAV</sequence>
<evidence type="ECO:0000313" key="2">
    <source>
        <dbReference type="EMBL" id="KAF7807816.1"/>
    </source>
</evidence>
<evidence type="ECO:0000313" key="3">
    <source>
        <dbReference type="Proteomes" id="UP000634136"/>
    </source>
</evidence>
<keyword evidence="1" id="KW-1133">Transmembrane helix</keyword>
<keyword evidence="1" id="KW-0812">Transmembrane</keyword>
<feature type="transmembrane region" description="Helical" evidence="1">
    <location>
        <begin position="12"/>
        <end position="42"/>
    </location>
</feature>
<dbReference type="EMBL" id="JAAIUW010000012">
    <property type="protein sequence ID" value="KAF7807816.1"/>
    <property type="molecule type" value="Genomic_DNA"/>
</dbReference>
<proteinExistence type="predicted"/>
<dbReference type="Proteomes" id="UP000634136">
    <property type="component" value="Unassembled WGS sequence"/>
</dbReference>
<name>A0A834W6L7_9FABA</name>
<organism evidence="2 3">
    <name type="scientific">Senna tora</name>
    <dbReference type="NCBI Taxonomy" id="362788"/>
    <lineage>
        <taxon>Eukaryota</taxon>
        <taxon>Viridiplantae</taxon>
        <taxon>Streptophyta</taxon>
        <taxon>Embryophyta</taxon>
        <taxon>Tracheophyta</taxon>
        <taxon>Spermatophyta</taxon>
        <taxon>Magnoliopsida</taxon>
        <taxon>eudicotyledons</taxon>
        <taxon>Gunneridae</taxon>
        <taxon>Pentapetalae</taxon>
        <taxon>rosids</taxon>
        <taxon>fabids</taxon>
        <taxon>Fabales</taxon>
        <taxon>Fabaceae</taxon>
        <taxon>Caesalpinioideae</taxon>
        <taxon>Cassia clade</taxon>
        <taxon>Senna</taxon>
    </lineage>
</organism>
<evidence type="ECO:0000256" key="1">
    <source>
        <dbReference type="SAM" id="Phobius"/>
    </source>
</evidence>
<dbReference type="AlphaFoldDB" id="A0A834W6L7"/>
<keyword evidence="3" id="KW-1185">Reference proteome</keyword>
<feature type="transmembrane region" description="Helical" evidence="1">
    <location>
        <begin position="51"/>
        <end position="70"/>
    </location>
</feature>
<reference evidence="2" key="1">
    <citation type="submission" date="2020-09" db="EMBL/GenBank/DDBJ databases">
        <title>Genome-Enabled Discovery of Anthraquinone Biosynthesis in Senna tora.</title>
        <authorList>
            <person name="Kang S.-H."/>
            <person name="Pandey R.P."/>
            <person name="Lee C.-M."/>
            <person name="Sim J.-S."/>
            <person name="Jeong J.-T."/>
            <person name="Choi B.-S."/>
            <person name="Jung M."/>
            <person name="Ginzburg D."/>
            <person name="Zhao K."/>
            <person name="Won S.Y."/>
            <person name="Oh T.-J."/>
            <person name="Yu Y."/>
            <person name="Kim N.-H."/>
            <person name="Lee O.R."/>
            <person name="Lee T.-H."/>
            <person name="Bashyal P."/>
            <person name="Kim T.-S."/>
            <person name="Lee W.-H."/>
            <person name="Kawkins C."/>
            <person name="Kim C.-K."/>
            <person name="Kim J.S."/>
            <person name="Ahn B.O."/>
            <person name="Rhee S.Y."/>
            <person name="Sohng J.K."/>
        </authorList>
    </citation>
    <scope>NUCLEOTIDE SEQUENCE</scope>
    <source>
        <tissue evidence="2">Leaf</tissue>
    </source>
</reference>
<comment type="caution">
    <text evidence="2">The sequence shown here is derived from an EMBL/GenBank/DDBJ whole genome shotgun (WGS) entry which is preliminary data.</text>
</comment>
<accession>A0A834W6L7</accession>